<dbReference type="PANTHER" id="PTHR31286">
    <property type="entry name" value="GLYCINE-RICH CELL WALL STRUCTURAL PROTEIN 1.8-LIKE"/>
    <property type="match status" value="1"/>
</dbReference>
<dbReference type="InterPro" id="IPR005135">
    <property type="entry name" value="Endo/exonuclease/phosphatase"/>
</dbReference>
<feature type="domain" description="DUF4283" evidence="4">
    <location>
        <begin position="40"/>
        <end position="122"/>
    </location>
</feature>
<protein>
    <recommendedName>
        <fullName evidence="8">Reverse transcriptase zinc-binding domain-containing protein</fullName>
    </recommendedName>
</protein>
<feature type="compositionally biased region" description="Polar residues" evidence="1">
    <location>
        <begin position="353"/>
        <end position="362"/>
    </location>
</feature>
<feature type="compositionally biased region" description="Low complexity" evidence="1">
    <location>
        <begin position="392"/>
        <end position="413"/>
    </location>
</feature>
<evidence type="ECO:0008006" key="8">
    <source>
        <dbReference type="Google" id="ProtNLM"/>
    </source>
</evidence>
<feature type="compositionally biased region" description="Polar residues" evidence="1">
    <location>
        <begin position="332"/>
        <end position="344"/>
    </location>
</feature>
<dbReference type="EMBL" id="JAAMPC010000008">
    <property type="protein sequence ID" value="KAG2297824.1"/>
    <property type="molecule type" value="Genomic_DNA"/>
</dbReference>
<dbReference type="InterPro" id="IPR026960">
    <property type="entry name" value="RVT-Znf"/>
</dbReference>
<dbReference type="Pfam" id="PF03372">
    <property type="entry name" value="Exo_endo_phos"/>
    <property type="match status" value="1"/>
</dbReference>
<name>A0A8X7V0Q3_BRACI</name>
<sequence>MYRPKKKKDPSLLEELKELEMLEEGEMVDIPELENEDLIEENLMSVVVRCLNPAAHKVGGLVKALPPIWGLEDRVHGRGVGADRVQFIFQSDRDLHHVLTRGPWFVNGWIVSMDQWTPNPGPDFLCKIPFWIRIRGIPIHLLKKQTVESLVGPLGKIEKVELHARNSTSVEYVRALVWIDADAPLQFRRIARFKSGEVVPTELEYEKLLKICFTCKKLTHDQDRCPDQPFNPAPPMIRVPRGREALKSGSDFRKDIIQGSSSRSATTAARSLRSQVVPVEKPSRSNDQRRKEDNKGKKIAAATSQVWKKKEPASTPKRSSGGNSKSSRESTVPLTQNTSSSGNRLSADKIKDATSSGASQELVSVFERLGQKDNSTSKEAGTSEKSQEGRSSKGSRSPPSVFERLGSLSTSSSGKKRRISELYTSKRRRTSTSGEREGKKARLETREINISPPSIFQRLGSQGRGSDGKDSGDKTHSAHVAAKDPNHSVQRIVLGSGKIVEEGRRYIEGLVEKFRYHNLKTVEPLGRSGGLAVMWKESCTMEILQANRRVIDLRVKWQDKSFFLSCVYGDPVKSKRSEVWERLTRIGICRNDPWMMTGDFNELVDPSEKLGGADRNESEGKDFRQMLSACGLGNIRHTGYQFSWAGTRNNETVQCRLDRTVANQAWIDMFPQASAHYLRKICSDHSPVLTTLVDQIWKRKAGFKYDQRWIKREGFAETVKGAWIGQYQGQLGLVSRIASCRKSISSWKRLAKPNSALRIQELQYKIDEETKKHFANGEELHRLKKELNEEYYKTSNPLNATLGSRPSYAWRSMMAAQNLIRKGAKVVIGNGRNTNVWGERWLGSKPALSPNSTKVLQPLYRQIVSPSMTVADLMSVPGSEWNTELIQNIFPDCIKDQILSTHIQGRYGEDSYSWEFTKTGHYTVKSGYWVQQNVVKPDRKQELVDQPSLDVLFQQIWKLNTSPKIHHFLWKSLSDSLPAAANMRTRHIARDGSCGRCSMDNETVNHILFTCPYARLVWAVSPIHAPPNGELSDSLYANLFRQSTSQMESPTSKLDKMQLRWSLE</sequence>
<dbReference type="OrthoDB" id="1110051at2759"/>
<accession>A0A8X7V0Q3</accession>
<feature type="domain" description="Reverse transcriptase zinc-binding" evidence="3">
    <location>
        <begin position="951"/>
        <end position="1018"/>
    </location>
</feature>
<dbReference type="PANTHER" id="PTHR31286:SF178">
    <property type="entry name" value="DUF4283 DOMAIN-CONTAINING PROTEIN"/>
    <property type="match status" value="1"/>
</dbReference>
<dbReference type="GO" id="GO:0003824">
    <property type="term" value="F:catalytic activity"/>
    <property type="evidence" value="ECO:0007669"/>
    <property type="project" value="InterPro"/>
</dbReference>
<organism evidence="6 7">
    <name type="scientific">Brassica carinata</name>
    <name type="common">Ethiopian mustard</name>
    <name type="synonym">Abyssinian cabbage</name>
    <dbReference type="NCBI Taxonomy" id="52824"/>
    <lineage>
        <taxon>Eukaryota</taxon>
        <taxon>Viridiplantae</taxon>
        <taxon>Streptophyta</taxon>
        <taxon>Embryophyta</taxon>
        <taxon>Tracheophyta</taxon>
        <taxon>Spermatophyta</taxon>
        <taxon>Magnoliopsida</taxon>
        <taxon>eudicotyledons</taxon>
        <taxon>Gunneridae</taxon>
        <taxon>Pentapetalae</taxon>
        <taxon>rosids</taxon>
        <taxon>malvids</taxon>
        <taxon>Brassicales</taxon>
        <taxon>Brassicaceae</taxon>
        <taxon>Brassiceae</taxon>
        <taxon>Brassica</taxon>
    </lineage>
</organism>
<dbReference type="InterPro" id="IPR040256">
    <property type="entry name" value="At4g02000-like"/>
</dbReference>
<dbReference type="Pfam" id="PF13966">
    <property type="entry name" value="zf-RVT"/>
    <property type="match status" value="1"/>
</dbReference>
<evidence type="ECO:0000259" key="4">
    <source>
        <dbReference type="Pfam" id="PF14111"/>
    </source>
</evidence>
<dbReference type="Gene3D" id="3.60.10.10">
    <property type="entry name" value="Endonuclease/exonuclease/phosphatase"/>
    <property type="match status" value="1"/>
</dbReference>
<evidence type="ECO:0000259" key="3">
    <source>
        <dbReference type="Pfam" id="PF13966"/>
    </source>
</evidence>
<evidence type="ECO:0000259" key="2">
    <source>
        <dbReference type="Pfam" id="PF03372"/>
    </source>
</evidence>
<comment type="caution">
    <text evidence="6">The sequence shown here is derived from an EMBL/GenBank/DDBJ whole genome shotgun (WGS) entry which is preliminary data.</text>
</comment>
<evidence type="ECO:0000313" key="7">
    <source>
        <dbReference type="Proteomes" id="UP000886595"/>
    </source>
</evidence>
<feature type="compositionally biased region" description="Basic and acidic residues" evidence="1">
    <location>
        <begin position="466"/>
        <end position="486"/>
    </location>
</feature>
<gene>
    <name evidence="6" type="ORF">Bca52824_034296</name>
</gene>
<evidence type="ECO:0000259" key="5">
    <source>
        <dbReference type="Pfam" id="PF14392"/>
    </source>
</evidence>
<evidence type="ECO:0000313" key="6">
    <source>
        <dbReference type="EMBL" id="KAG2297824.1"/>
    </source>
</evidence>
<feature type="compositionally biased region" description="Low complexity" evidence="1">
    <location>
        <begin position="260"/>
        <end position="274"/>
    </location>
</feature>
<feature type="compositionally biased region" description="Basic and acidic residues" evidence="1">
    <location>
        <begin position="381"/>
        <end position="391"/>
    </location>
</feature>
<dbReference type="AlphaFoldDB" id="A0A8X7V0Q3"/>
<evidence type="ECO:0000256" key="1">
    <source>
        <dbReference type="SAM" id="MobiDB-lite"/>
    </source>
</evidence>
<feature type="compositionally biased region" description="Basic and acidic residues" evidence="1">
    <location>
        <begin position="434"/>
        <end position="447"/>
    </location>
</feature>
<feature type="region of interest" description="Disordered" evidence="1">
    <location>
        <begin position="248"/>
        <end position="487"/>
    </location>
</feature>
<proteinExistence type="predicted"/>
<keyword evidence="7" id="KW-1185">Reference proteome</keyword>
<feature type="domain" description="Zinc knuckle CX2CX4HX4C" evidence="5">
    <location>
        <begin position="179"/>
        <end position="226"/>
    </location>
</feature>
<dbReference type="InterPro" id="IPR025836">
    <property type="entry name" value="Zn_knuckle_CX2CX4HX4C"/>
</dbReference>
<dbReference type="Pfam" id="PF14111">
    <property type="entry name" value="DUF4283"/>
    <property type="match status" value="1"/>
</dbReference>
<dbReference type="InterPro" id="IPR036691">
    <property type="entry name" value="Endo/exonu/phosph_ase_sf"/>
</dbReference>
<dbReference type="Pfam" id="PF14392">
    <property type="entry name" value="zf-CCHC_4"/>
    <property type="match status" value="1"/>
</dbReference>
<dbReference type="SUPFAM" id="SSF56219">
    <property type="entry name" value="DNase I-like"/>
    <property type="match status" value="1"/>
</dbReference>
<feature type="domain" description="Endonuclease/exonuclease/phosphatase" evidence="2">
    <location>
        <begin position="523"/>
        <end position="685"/>
    </location>
</feature>
<dbReference type="Proteomes" id="UP000886595">
    <property type="component" value="Unassembled WGS sequence"/>
</dbReference>
<dbReference type="InterPro" id="IPR025558">
    <property type="entry name" value="DUF4283"/>
</dbReference>
<feature type="compositionally biased region" description="Basic and acidic residues" evidence="1">
    <location>
        <begin position="281"/>
        <end position="296"/>
    </location>
</feature>
<reference evidence="6 7" key="1">
    <citation type="submission" date="2020-02" db="EMBL/GenBank/DDBJ databases">
        <authorList>
            <person name="Ma Q."/>
            <person name="Huang Y."/>
            <person name="Song X."/>
            <person name="Pei D."/>
        </authorList>
    </citation>
    <scope>NUCLEOTIDE SEQUENCE [LARGE SCALE GENOMIC DNA]</scope>
    <source>
        <strain evidence="6">Sxm20200214</strain>
        <tissue evidence="6">Leaf</tissue>
    </source>
</reference>